<comment type="subcellular location">
    <subcellularLocation>
        <location evidence="1">Membrane</location>
        <topology evidence="1">Multi-pass membrane protein</topology>
    </subcellularLocation>
</comment>
<dbReference type="GO" id="GO:0016020">
    <property type="term" value="C:membrane"/>
    <property type="evidence" value="ECO:0007669"/>
    <property type="project" value="UniProtKB-SubCell"/>
</dbReference>
<evidence type="ECO:0000313" key="6">
    <source>
        <dbReference type="Ensembl" id="ENSSGRP00000047895.1"/>
    </source>
</evidence>
<dbReference type="Ensembl" id="ENSSGRT00000051207.1">
    <property type="protein sequence ID" value="ENSSGRP00000047895.1"/>
    <property type="gene ID" value="ENSSGRG00000025545.1"/>
</dbReference>
<keyword evidence="4 5" id="KW-0472">Membrane</keyword>
<keyword evidence="2 5" id="KW-0812">Transmembrane</keyword>
<evidence type="ECO:0000256" key="1">
    <source>
        <dbReference type="ARBA" id="ARBA00004141"/>
    </source>
</evidence>
<dbReference type="AlphaFoldDB" id="A0A672N9K2"/>
<evidence type="ECO:0000313" key="7">
    <source>
        <dbReference type="Proteomes" id="UP000472262"/>
    </source>
</evidence>
<keyword evidence="3 5" id="KW-1133">Transmembrane helix</keyword>
<organism evidence="6 7">
    <name type="scientific">Sinocyclocheilus grahami</name>
    <name type="common">Dianchi golden-line fish</name>
    <name type="synonym">Barbus grahami</name>
    <dbReference type="NCBI Taxonomy" id="75366"/>
    <lineage>
        <taxon>Eukaryota</taxon>
        <taxon>Metazoa</taxon>
        <taxon>Chordata</taxon>
        <taxon>Craniata</taxon>
        <taxon>Vertebrata</taxon>
        <taxon>Euteleostomi</taxon>
        <taxon>Actinopterygii</taxon>
        <taxon>Neopterygii</taxon>
        <taxon>Teleostei</taxon>
        <taxon>Ostariophysi</taxon>
        <taxon>Cypriniformes</taxon>
        <taxon>Cyprinidae</taxon>
        <taxon>Cyprininae</taxon>
        <taxon>Sinocyclocheilus</taxon>
    </lineage>
</organism>
<protein>
    <recommendedName>
        <fullName evidence="8">Epithelial membrane protein 1</fullName>
    </recommendedName>
</protein>
<dbReference type="Pfam" id="PF00822">
    <property type="entry name" value="PMP22_Claudin"/>
    <property type="match status" value="1"/>
</dbReference>
<evidence type="ECO:0000256" key="2">
    <source>
        <dbReference type="ARBA" id="ARBA00022692"/>
    </source>
</evidence>
<dbReference type="InParanoid" id="A0A672N9K2"/>
<evidence type="ECO:0000256" key="5">
    <source>
        <dbReference type="SAM" id="Phobius"/>
    </source>
</evidence>
<proteinExistence type="predicted"/>
<feature type="transmembrane region" description="Helical" evidence="5">
    <location>
        <begin position="68"/>
        <end position="89"/>
    </location>
</feature>
<accession>A0A672N9K2</accession>
<evidence type="ECO:0000256" key="4">
    <source>
        <dbReference type="ARBA" id="ARBA00023136"/>
    </source>
</evidence>
<sequence>MLVLLAAIFLLHIACICLLLATTIHNAWWMTDSISTDIWARWTLIGGNWNYTEIPAHYPKEYLQAVQASSVLACIFCILGLFVFVAQLYTLPKGKRFLFTGAFQLLACTSNTHSLTHTHTHTHTQVCFCEKWGLSIGVMVFILYRPYILLPYTNPTPKPSPHRRLSAFFDFQKNS</sequence>
<keyword evidence="7" id="KW-1185">Reference proteome</keyword>
<evidence type="ECO:0000256" key="3">
    <source>
        <dbReference type="ARBA" id="ARBA00022989"/>
    </source>
</evidence>
<dbReference type="InterPro" id="IPR004031">
    <property type="entry name" value="PMP22/EMP/MP20/Claudin"/>
</dbReference>
<reference evidence="6" key="1">
    <citation type="submission" date="2025-08" db="UniProtKB">
        <authorList>
            <consortium name="Ensembl"/>
        </authorList>
    </citation>
    <scope>IDENTIFICATION</scope>
</reference>
<name>A0A672N9K2_SINGR</name>
<reference evidence="6" key="2">
    <citation type="submission" date="2025-09" db="UniProtKB">
        <authorList>
            <consortium name="Ensembl"/>
        </authorList>
    </citation>
    <scope>IDENTIFICATION</scope>
</reference>
<evidence type="ECO:0008006" key="8">
    <source>
        <dbReference type="Google" id="ProtNLM"/>
    </source>
</evidence>
<dbReference type="Proteomes" id="UP000472262">
    <property type="component" value="Unassembled WGS sequence"/>
</dbReference>